<evidence type="ECO:0000259" key="5">
    <source>
        <dbReference type="PROSITE" id="PS51688"/>
    </source>
</evidence>
<dbReference type="InterPro" id="IPR030392">
    <property type="entry name" value="S74_ICA"/>
</dbReference>
<keyword evidence="2" id="KW-0946">Virion</keyword>
<dbReference type="PROSITE" id="PS51688">
    <property type="entry name" value="ICA"/>
    <property type="match status" value="1"/>
</dbReference>
<evidence type="ECO:0000313" key="7">
    <source>
        <dbReference type="Proteomes" id="UP000269126"/>
    </source>
</evidence>
<evidence type="ECO:0000256" key="1">
    <source>
        <dbReference type="ARBA" id="ARBA00004328"/>
    </source>
</evidence>
<comment type="subcellular location">
    <subcellularLocation>
        <location evidence="1">Virion</location>
    </subcellularLocation>
</comment>
<feature type="coiled-coil region" evidence="3">
    <location>
        <begin position="1025"/>
        <end position="1066"/>
    </location>
</feature>
<accession>A0A3G2KAG1</accession>
<dbReference type="Proteomes" id="UP000269126">
    <property type="component" value="Segment"/>
</dbReference>
<evidence type="ECO:0000256" key="4">
    <source>
        <dbReference type="SAM" id="MobiDB-lite"/>
    </source>
</evidence>
<keyword evidence="3" id="KW-0175">Coiled coil</keyword>
<evidence type="ECO:0000256" key="2">
    <source>
        <dbReference type="ARBA" id="ARBA00022732"/>
    </source>
</evidence>
<name>A0A3G2KAG1_9CAUD</name>
<organism evidence="6 7">
    <name type="scientific">Salmonella phage STG2</name>
    <dbReference type="NCBI Taxonomy" id="2480623"/>
    <lineage>
        <taxon>Viruses</taxon>
        <taxon>Duplodnaviria</taxon>
        <taxon>Heunggongvirae</taxon>
        <taxon>Uroviricota</taxon>
        <taxon>Caudoviricetes</taxon>
        <taxon>Demerecviridae</taxon>
        <taxon>Markadamsvirinae</taxon>
        <taxon>Epseptimavirus</taxon>
        <taxon>Epseptimavirus STG2</taxon>
    </lineage>
</organism>
<dbReference type="EMBL" id="MK005300">
    <property type="protein sequence ID" value="AYN55983.1"/>
    <property type="molecule type" value="Genomic_DNA"/>
</dbReference>
<dbReference type="Pfam" id="PF13884">
    <property type="entry name" value="Peptidase_S74"/>
    <property type="match status" value="1"/>
</dbReference>
<feature type="region of interest" description="Disordered" evidence="4">
    <location>
        <begin position="68"/>
        <end position="149"/>
    </location>
</feature>
<keyword evidence="7" id="KW-1185">Reference proteome</keyword>
<dbReference type="GO" id="GO:0098015">
    <property type="term" value="C:virus tail"/>
    <property type="evidence" value="ECO:0007669"/>
    <property type="project" value="UniProtKB-KW"/>
</dbReference>
<sequence length="1066" mass="112382">MAIRTKVIVQQVLSIDDTTTTASKYPKYTVVLGNSISSITAGELTAAVEASAASAAAAKDSEIAAKESELNAKDSENDAAISAGSAETSATQAAASASESEQQASRSKVNADASAASATESKDFRDAAELAAQNAEQSRRLAEQAKTAAQTAQVNAETAKAGAETAQTNAEGFANTAGEYAAAAKQSELNAKTSETNAAAHEVEAGNQAGTATTEADRAKAEADRAAQVVDSKLDKVDISGFIKVYKTKAEADADVTSRVLGEKVLVWNQTESKYGWYKVAGTEEAPTLELVEVEQRLVSVNNVHADDAGNVQITLPGGNPSLWLGEVTWFPYNKDSGVGYPGVLPADGREVLRVDYPDTWEAIEAGLIPSVTEEQWQAGATLYFSTGNGTTTFRLPDMMQGQAFRAAAKGEENAGSIKEQIPYITMINGKTPEDDGTITLGNAANKDVWNGTDGEVLLRGAFGLGGTGIALNEPDLVSFFKACRAFGSGYYRNETAIGGLPAYSAGFYSKTSDTHSFICPQYSSGIVFVGTINDAVLDGENPTVNTNILYGTANKPNLNDDTLGVLSVTKGGTGGASVDEAKANLKVNRLVQADTFTLVNAPDNTRLVVGNSGELGFQNTEGLSIGLPVSGGGTGAITVDGARNNLGLGKYQTPRFAHLDLVVGIEGDGNGGILNLNKVNSAEITTSQSRIYHEVQNGKAKTTIHTRKIEGGEKNHYLHIDEDGNLTNVNALRSEHVYTGGVSSTGWISAHQNNRIGCITQAGGNKDIYLSNVADDGAGGGWVNLIQGNFYNGWWQMGGRRTGSDSLQNAEIRVNSGKGQEGWFVFNPNGRLVVSQGFNAYAPANTPMLRMEGTATGETGCFASGLVASGGWVDWRTRPCGMLVESPATDSAVNVFKVVKWGTDWVTSMDCVAWSAGGATTRINVSGASYEFNHGGTATAAAWVSTSDIRLKANLNKIESAREKVKSLVGYTYYKRNNTQEEDEHSIYSIEAGLVAQDVQLVLPEAVEKIGDSDLLGVNYAGVTALLTNALNELSEEFATQQEELKSVKAELAELKALVATLVNK</sequence>
<proteinExistence type="predicted"/>
<gene>
    <name evidence="6" type="ORF">STG2_19</name>
</gene>
<feature type="compositionally biased region" description="Low complexity" evidence="4">
    <location>
        <begin position="82"/>
        <end position="107"/>
    </location>
</feature>
<feature type="domain" description="Peptidase S74" evidence="5">
    <location>
        <begin position="948"/>
        <end position="1046"/>
    </location>
</feature>
<reference evidence="6 7" key="1">
    <citation type="submission" date="2018-10" db="EMBL/GenBank/DDBJ databases">
        <title>Bacteriophage control of Salmonella.</title>
        <authorList>
            <person name="Duc H.M."/>
        </authorList>
    </citation>
    <scope>NUCLEOTIDE SEQUENCE [LARGE SCALE GENOMIC DNA]</scope>
</reference>
<keyword evidence="2" id="KW-1227">Viral tail protein</keyword>
<evidence type="ECO:0000256" key="3">
    <source>
        <dbReference type="SAM" id="Coils"/>
    </source>
</evidence>
<evidence type="ECO:0000313" key="6">
    <source>
        <dbReference type="EMBL" id="AYN55983.1"/>
    </source>
</evidence>
<protein>
    <submittedName>
        <fullName evidence="6">Tail fiber protein</fullName>
    </submittedName>
</protein>